<dbReference type="GO" id="GO:0051539">
    <property type="term" value="F:4 iron, 4 sulfur cluster binding"/>
    <property type="evidence" value="ECO:0007669"/>
    <property type="project" value="UniProtKB-KW"/>
</dbReference>
<reference evidence="8 9" key="1">
    <citation type="submission" date="2017-09" db="EMBL/GenBank/DDBJ databases">
        <title>Depth-based differentiation of microbial function through sediment-hosted aquifers and enrichment of novel symbionts in the deep terrestrial subsurface.</title>
        <authorList>
            <person name="Probst A.J."/>
            <person name="Ladd B."/>
            <person name="Jarett J.K."/>
            <person name="Geller-Mcgrath D.E."/>
            <person name="Sieber C.M."/>
            <person name="Emerson J.B."/>
            <person name="Anantharaman K."/>
            <person name="Thomas B.C."/>
            <person name="Malmstrom R."/>
            <person name="Stieglmeier M."/>
            <person name="Klingl A."/>
            <person name="Woyke T."/>
            <person name="Ryan C.M."/>
            <person name="Banfield J.F."/>
        </authorList>
    </citation>
    <scope>NUCLEOTIDE SEQUENCE [LARGE SCALE GENOMIC DNA]</scope>
    <source>
        <strain evidence="8">CG_4_10_14_3_um_filter_34_13</strain>
    </source>
</reference>
<gene>
    <name evidence="8" type="ORF">COZ07_02090</name>
</gene>
<evidence type="ECO:0000256" key="5">
    <source>
        <dbReference type="ARBA" id="ARBA00023014"/>
    </source>
</evidence>
<dbReference type="Pfam" id="PF05681">
    <property type="entry name" value="Fumerase"/>
    <property type="match status" value="1"/>
</dbReference>
<keyword evidence="6 8" id="KW-0456">Lyase</keyword>
<comment type="similarity">
    <text evidence="1">Belongs to the class-I fumarase family.</text>
</comment>
<proteinExistence type="inferred from homology"/>
<evidence type="ECO:0000313" key="8">
    <source>
        <dbReference type="EMBL" id="PIY33462.1"/>
    </source>
</evidence>
<dbReference type="EC" id="4.2.1.2" evidence="8"/>
<accession>A0A2M7PSZ4</accession>
<dbReference type="EMBL" id="PFKO01000077">
    <property type="protein sequence ID" value="PIY33462.1"/>
    <property type="molecule type" value="Genomic_DNA"/>
</dbReference>
<comment type="caution">
    <text evidence="8">The sequence shown here is derived from an EMBL/GenBank/DDBJ whole genome shotgun (WGS) entry which is preliminary data.</text>
</comment>
<dbReference type="Proteomes" id="UP000230646">
    <property type="component" value="Unassembled WGS sequence"/>
</dbReference>
<dbReference type="GO" id="GO:0046872">
    <property type="term" value="F:metal ion binding"/>
    <property type="evidence" value="ECO:0007669"/>
    <property type="project" value="UniProtKB-KW"/>
</dbReference>
<evidence type="ECO:0000256" key="2">
    <source>
        <dbReference type="ARBA" id="ARBA00022485"/>
    </source>
</evidence>
<feature type="domain" description="Fe-S hydro-lyase tartrate dehydratase alpha-type catalytic" evidence="7">
    <location>
        <begin position="11"/>
        <end position="278"/>
    </location>
</feature>
<evidence type="ECO:0000256" key="3">
    <source>
        <dbReference type="ARBA" id="ARBA00022723"/>
    </source>
</evidence>
<dbReference type="NCBIfam" id="NF004885">
    <property type="entry name" value="PRK06246.1"/>
    <property type="match status" value="1"/>
</dbReference>
<keyword evidence="5" id="KW-0411">Iron-sulfur</keyword>
<evidence type="ECO:0000256" key="6">
    <source>
        <dbReference type="ARBA" id="ARBA00023239"/>
    </source>
</evidence>
<dbReference type="InterPro" id="IPR051208">
    <property type="entry name" value="Class-I_Fumarase/Tartrate_DH"/>
</dbReference>
<dbReference type="AlphaFoldDB" id="A0A2M7PSZ4"/>
<name>A0A2M7PSZ4_9BACT</name>
<dbReference type="InterPro" id="IPR004646">
    <property type="entry name" value="Fe-S_hydro-lyase_TtdA-typ_cat"/>
</dbReference>
<dbReference type="PANTHER" id="PTHR30389">
    <property type="entry name" value="FUMARATE HYDRATASE-RELATED"/>
    <property type="match status" value="1"/>
</dbReference>
<sequence>MRKIETERIKKKVKELFLRANYHIGEDVLTALKEAREREVSEIGCSVLDMLIENYKIASEEEIAICQDTGLAVLYVELGQEVYILGGNFREAVNEGVKEAYREGYLRKSMVDDPVFARKNTGTNTPAIIYTDIVPGDKIKFMVTPKGFGSENMSALAMMKPADGPEGIKKFVVDTIKKAGPNPCPPTIVGVGIGGTADKALVIAKKALFRKIGEYHQDERYAQMEKEILEQINNLGIGPAGLGGRTTALAVNIEYTPTHIAGMPVAVNVCCHAARHAEGIL</sequence>
<dbReference type="RefSeq" id="WP_406606949.1">
    <property type="nucleotide sequence ID" value="NZ_PFKO01000077.1"/>
</dbReference>
<organism evidence="8 9">
    <name type="scientific">Candidatus Infernicultor aquiphilus</name>
    <dbReference type="NCBI Taxonomy" id="1805029"/>
    <lineage>
        <taxon>Bacteria</taxon>
        <taxon>Pseudomonadati</taxon>
        <taxon>Atribacterota</taxon>
        <taxon>Candidatus Phoenicimicrobiia</taxon>
        <taxon>Candidatus Pheonicimicrobiales</taxon>
        <taxon>Candidatus Phoenicimicrobiaceae</taxon>
        <taxon>Candidatus Infernicultor</taxon>
    </lineage>
</organism>
<evidence type="ECO:0000256" key="4">
    <source>
        <dbReference type="ARBA" id="ARBA00023004"/>
    </source>
</evidence>
<keyword evidence="3" id="KW-0479">Metal-binding</keyword>
<dbReference type="NCBIfam" id="TIGR00722">
    <property type="entry name" value="ttdA_fumA_fumB"/>
    <property type="match status" value="1"/>
</dbReference>
<evidence type="ECO:0000259" key="7">
    <source>
        <dbReference type="Pfam" id="PF05681"/>
    </source>
</evidence>
<dbReference type="PANTHER" id="PTHR30389:SF17">
    <property type="entry name" value="L(+)-TARTRATE DEHYDRATASE SUBUNIT ALPHA-RELATED"/>
    <property type="match status" value="1"/>
</dbReference>
<evidence type="ECO:0000256" key="1">
    <source>
        <dbReference type="ARBA" id="ARBA00008876"/>
    </source>
</evidence>
<evidence type="ECO:0000313" key="9">
    <source>
        <dbReference type="Proteomes" id="UP000230646"/>
    </source>
</evidence>
<keyword evidence="4" id="KW-0408">Iron</keyword>
<protein>
    <submittedName>
        <fullName evidence="8">Fumarate hydratase</fullName>
        <ecNumber evidence="8">4.2.1.2</ecNumber>
    </submittedName>
</protein>
<keyword evidence="2" id="KW-0004">4Fe-4S</keyword>
<dbReference type="GO" id="GO:0004333">
    <property type="term" value="F:fumarate hydratase activity"/>
    <property type="evidence" value="ECO:0007669"/>
    <property type="project" value="UniProtKB-EC"/>
</dbReference>